<dbReference type="PROSITE" id="PS50885">
    <property type="entry name" value="HAMP"/>
    <property type="match status" value="1"/>
</dbReference>
<keyword evidence="4" id="KW-0812">Transmembrane</keyword>
<protein>
    <submittedName>
        <fullName evidence="7">Methyl-accepting chemotaxis protein</fullName>
    </submittedName>
</protein>
<dbReference type="Proteomes" id="UP000736328">
    <property type="component" value="Unassembled WGS sequence"/>
</dbReference>
<feature type="transmembrane region" description="Helical" evidence="4">
    <location>
        <begin position="101"/>
        <end position="122"/>
    </location>
</feature>
<feature type="transmembrane region" description="Helical" evidence="4">
    <location>
        <begin position="134"/>
        <end position="157"/>
    </location>
</feature>
<sequence length="680" mass="73375">MNNRSKWQSLFAWAVTALGLVLLAYLLKGFNLSVWLLAGLLAAALVCQWFTVALPGGVHLSLDLILVYFIFLMWGTAPAALVIAVSSIPHQIRRKKPWRRVFFIGAQFAMSVYAMSLVFGWLGGRGGADVLGWLNIPILLAALLVYVIVNDFMVSCYHVIGKDFGWLEAVKMAWSDIKLNLTLAPVSILAVFLFSRLGWIGLLAMLVPAGIIGWAVLTLIKSQEKDSSVGIESKLVSSFAIVLFTALTVVTGILLVTMFKVLTVFLQQEMLVSDQAQFYAEIITPLFQKMLGNVVTLLLVTFIVVIFLIRGLIRRMVSQPIGLLGTMLKDLAESSADLTRRVQCSANDEIGRLGLHFNSFAARLEELVRIVMNTANNVAATSEELAASTQEMSASQQEISATLQRVSQGSVTQVSSVKETKDAINAISASVDEVNLSAQAAAQSASQALGMASEGERAMSAITEQMGKIDDTMFRLSFVIGGLEKKTGEISQITELISAVAWRTNLLALNAAIEAARAGESGRGFAVVAGEVKKLAERTASATKQIDGLIKEIQSETTQTVNAMREGLAEVGSGKQLAEHGNKAFFQIIETVKNSSQGSLKISQTTEGQVEGAKRIVLAIEQVEAVAEETASGMEQTAAAHQEQMASMQEMTASAQELARAAEEMKRLVGNFTVKEGQGK</sequence>
<evidence type="ECO:0000259" key="6">
    <source>
        <dbReference type="PROSITE" id="PS50885"/>
    </source>
</evidence>
<dbReference type="CDD" id="cd11386">
    <property type="entry name" value="MCP_signal"/>
    <property type="match status" value="1"/>
</dbReference>
<feature type="domain" description="Methyl-accepting transducer" evidence="5">
    <location>
        <begin position="388"/>
        <end position="624"/>
    </location>
</feature>
<feature type="transmembrane region" description="Helical" evidence="4">
    <location>
        <begin position="200"/>
        <end position="220"/>
    </location>
</feature>
<dbReference type="GO" id="GO:0016020">
    <property type="term" value="C:membrane"/>
    <property type="evidence" value="ECO:0007669"/>
    <property type="project" value="InterPro"/>
</dbReference>
<feature type="transmembrane region" description="Helical" evidence="4">
    <location>
        <begin position="65"/>
        <end position="89"/>
    </location>
</feature>
<name>A0A933IB40_UNCT6</name>
<feature type="transmembrane region" description="Helical" evidence="4">
    <location>
        <begin position="286"/>
        <end position="309"/>
    </location>
</feature>
<keyword evidence="4" id="KW-1133">Transmembrane helix</keyword>
<comment type="caution">
    <text evidence="7">The sequence shown here is derived from an EMBL/GenBank/DDBJ whole genome shotgun (WGS) entry which is preliminary data.</text>
</comment>
<evidence type="ECO:0000313" key="7">
    <source>
        <dbReference type="EMBL" id="MBI4727811.1"/>
    </source>
</evidence>
<gene>
    <name evidence="7" type="ORF">HY768_11455</name>
</gene>
<dbReference type="PROSITE" id="PS50111">
    <property type="entry name" value="CHEMOTAXIS_TRANSDUC_2"/>
    <property type="match status" value="1"/>
</dbReference>
<dbReference type="CDD" id="cd06225">
    <property type="entry name" value="HAMP"/>
    <property type="match status" value="1"/>
</dbReference>
<dbReference type="PANTHER" id="PTHR32089">
    <property type="entry name" value="METHYL-ACCEPTING CHEMOTAXIS PROTEIN MCPB"/>
    <property type="match status" value="1"/>
</dbReference>
<dbReference type="PANTHER" id="PTHR32089:SF112">
    <property type="entry name" value="LYSOZYME-LIKE PROTEIN-RELATED"/>
    <property type="match status" value="1"/>
</dbReference>
<dbReference type="InterPro" id="IPR004089">
    <property type="entry name" value="MCPsignal_dom"/>
</dbReference>
<feature type="transmembrane region" description="Helical" evidence="4">
    <location>
        <begin position="241"/>
        <end position="266"/>
    </location>
</feature>
<proteinExistence type="inferred from homology"/>
<dbReference type="InterPro" id="IPR003660">
    <property type="entry name" value="HAMP_dom"/>
</dbReference>
<accession>A0A933IB40</accession>
<dbReference type="SUPFAM" id="SSF58104">
    <property type="entry name" value="Methyl-accepting chemotaxis protein (MCP) signaling domain"/>
    <property type="match status" value="1"/>
</dbReference>
<evidence type="ECO:0000256" key="4">
    <source>
        <dbReference type="SAM" id="Phobius"/>
    </source>
</evidence>
<evidence type="ECO:0000259" key="5">
    <source>
        <dbReference type="PROSITE" id="PS50111"/>
    </source>
</evidence>
<dbReference type="AlphaFoldDB" id="A0A933IB40"/>
<dbReference type="SMART" id="SM00283">
    <property type="entry name" value="MA"/>
    <property type="match status" value="1"/>
</dbReference>
<dbReference type="SMART" id="SM00304">
    <property type="entry name" value="HAMP"/>
    <property type="match status" value="2"/>
</dbReference>
<keyword evidence="1 3" id="KW-0807">Transducer</keyword>
<evidence type="ECO:0000256" key="2">
    <source>
        <dbReference type="ARBA" id="ARBA00029447"/>
    </source>
</evidence>
<dbReference type="GO" id="GO:0007165">
    <property type="term" value="P:signal transduction"/>
    <property type="evidence" value="ECO:0007669"/>
    <property type="project" value="UniProtKB-KW"/>
</dbReference>
<comment type="similarity">
    <text evidence="2">Belongs to the methyl-accepting chemotaxis (MCP) protein family.</text>
</comment>
<evidence type="ECO:0000313" key="8">
    <source>
        <dbReference type="Proteomes" id="UP000736328"/>
    </source>
</evidence>
<feature type="transmembrane region" description="Helical" evidence="4">
    <location>
        <begin position="6"/>
        <end position="27"/>
    </location>
</feature>
<organism evidence="7 8">
    <name type="scientific">candidate division TA06 bacterium</name>
    <dbReference type="NCBI Taxonomy" id="2250710"/>
    <lineage>
        <taxon>Bacteria</taxon>
        <taxon>Bacteria division TA06</taxon>
    </lineage>
</organism>
<dbReference type="Pfam" id="PF00672">
    <property type="entry name" value="HAMP"/>
    <property type="match status" value="1"/>
</dbReference>
<dbReference type="EMBL" id="JACQXR010000159">
    <property type="protein sequence ID" value="MBI4727811.1"/>
    <property type="molecule type" value="Genomic_DNA"/>
</dbReference>
<reference evidence="7" key="1">
    <citation type="submission" date="2020-07" db="EMBL/GenBank/DDBJ databases">
        <title>Huge and variable diversity of episymbiotic CPR bacteria and DPANN archaea in groundwater ecosystems.</title>
        <authorList>
            <person name="He C.Y."/>
            <person name="Keren R."/>
            <person name="Whittaker M."/>
            <person name="Farag I.F."/>
            <person name="Doudna J."/>
            <person name="Cate J.H.D."/>
            <person name="Banfield J.F."/>
        </authorList>
    </citation>
    <scope>NUCLEOTIDE SEQUENCE</scope>
    <source>
        <strain evidence="7">NC_groundwater_1520_Pr4_B-0.1um_53_5</strain>
    </source>
</reference>
<evidence type="ECO:0000256" key="3">
    <source>
        <dbReference type="PROSITE-ProRule" id="PRU00284"/>
    </source>
</evidence>
<evidence type="ECO:0000256" key="1">
    <source>
        <dbReference type="ARBA" id="ARBA00023224"/>
    </source>
</evidence>
<feature type="transmembrane region" description="Helical" evidence="4">
    <location>
        <begin position="34"/>
        <end position="53"/>
    </location>
</feature>
<dbReference type="Pfam" id="PF00015">
    <property type="entry name" value="MCPsignal"/>
    <property type="match status" value="1"/>
</dbReference>
<feature type="domain" description="HAMP" evidence="6">
    <location>
        <begin position="315"/>
        <end position="369"/>
    </location>
</feature>
<dbReference type="Gene3D" id="1.10.287.950">
    <property type="entry name" value="Methyl-accepting chemotaxis protein"/>
    <property type="match status" value="1"/>
</dbReference>
<keyword evidence="4" id="KW-0472">Membrane</keyword>
<dbReference type="Gene3D" id="6.10.340.10">
    <property type="match status" value="1"/>
</dbReference>